<accession>A0A558BQ81</accession>
<dbReference type="OrthoDB" id="9891387at2"/>
<organism evidence="1 2">
    <name type="scientific">Amycolatopsis rhizosphaerae</name>
    <dbReference type="NCBI Taxonomy" id="2053003"/>
    <lineage>
        <taxon>Bacteria</taxon>
        <taxon>Bacillati</taxon>
        <taxon>Actinomycetota</taxon>
        <taxon>Actinomycetes</taxon>
        <taxon>Pseudonocardiales</taxon>
        <taxon>Pseudonocardiaceae</taxon>
        <taxon>Amycolatopsis</taxon>
    </lineage>
</organism>
<proteinExistence type="predicted"/>
<sequence>MLLVGGAIVGYNSWRGHQASQRRSEEQATLALYERIGRPTGFTEQGSPQLKAATWLLVTWTAPSGQGDPVAATESWLLGHMRPDQLSKDNVERAYREGAPFFIEDQGPANIEVTLSSTASTYRIDVSITR</sequence>
<gene>
    <name evidence="1" type="ORF">FNH05_24365</name>
</gene>
<keyword evidence="2" id="KW-1185">Reference proteome</keyword>
<evidence type="ECO:0000313" key="2">
    <source>
        <dbReference type="Proteomes" id="UP000320011"/>
    </source>
</evidence>
<evidence type="ECO:0000313" key="1">
    <source>
        <dbReference type="EMBL" id="TVT38643.1"/>
    </source>
</evidence>
<dbReference type="EMBL" id="VJWX01000286">
    <property type="protein sequence ID" value="TVT38643.1"/>
    <property type="molecule type" value="Genomic_DNA"/>
</dbReference>
<dbReference type="AlphaFoldDB" id="A0A558BQ81"/>
<name>A0A558BQ81_9PSEU</name>
<dbReference type="Proteomes" id="UP000320011">
    <property type="component" value="Unassembled WGS sequence"/>
</dbReference>
<protein>
    <submittedName>
        <fullName evidence="1">Uncharacterized protein</fullName>
    </submittedName>
</protein>
<reference evidence="1 2" key="2">
    <citation type="submission" date="2019-08" db="EMBL/GenBank/DDBJ databases">
        <title>Amycolatopsis acidicola sp. nov., isolated from peat swamp forest soil.</title>
        <authorList>
            <person name="Srisuk N."/>
        </authorList>
    </citation>
    <scope>NUCLEOTIDE SEQUENCE [LARGE SCALE GENOMIC DNA]</scope>
    <source>
        <strain evidence="1 2">TBRC 6029</strain>
    </source>
</reference>
<reference evidence="1 2" key="1">
    <citation type="submission" date="2019-07" db="EMBL/GenBank/DDBJ databases">
        <authorList>
            <person name="Duangmal K."/>
            <person name="Teo W.F.A."/>
        </authorList>
    </citation>
    <scope>NUCLEOTIDE SEQUENCE [LARGE SCALE GENOMIC DNA]</scope>
    <source>
        <strain evidence="1 2">TBRC 6029</strain>
    </source>
</reference>
<comment type="caution">
    <text evidence="1">The sequence shown here is derived from an EMBL/GenBank/DDBJ whole genome shotgun (WGS) entry which is preliminary data.</text>
</comment>
<dbReference type="RefSeq" id="WP_144591035.1">
    <property type="nucleotide sequence ID" value="NZ_VJWX01000286.1"/>
</dbReference>